<keyword evidence="2" id="KW-1185">Reference proteome</keyword>
<accession>A0A5E4M469</accession>
<evidence type="ECO:0000313" key="2">
    <source>
        <dbReference type="Proteomes" id="UP000325440"/>
    </source>
</evidence>
<dbReference type="EMBL" id="CABPRJ010000023">
    <property type="protein sequence ID" value="VVC25982.1"/>
    <property type="molecule type" value="Genomic_DNA"/>
</dbReference>
<evidence type="ECO:0000313" key="1">
    <source>
        <dbReference type="EMBL" id="VVC25982.1"/>
    </source>
</evidence>
<dbReference type="Proteomes" id="UP000325440">
    <property type="component" value="Unassembled WGS sequence"/>
</dbReference>
<proteinExistence type="predicted"/>
<reference evidence="1 2" key="1">
    <citation type="submission" date="2019-08" db="EMBL/GenBank/DDBJ databases">
        <authorList>
            <person name="Alioto T."/>
            <person name="Alioto T."/>
            <person name="Gomez Garrido J."/>
        </authorList>
    </citation>
    <scope>NUCLEOTIDE SEQUENCE [LARGE SCALE GENOMIC DNA]</scope>
</reference>
<sequence>MNSIISLLLMCFIIFVALIGVSDGRLNYNKYVSLPAVKSKLFRITRLYLV</sequence>
<protein>
    <submittedName>
        <fullName evidence="1">Uncharacterized protein</fullName>
    </submittedName>
</protein>
<gene>
    <name evidence="1" type="ORF">CINCED_3A010689</name>
</gene>
<dbReference type="AlphaFoldDB" id="A0A5E4M469"/>
<organism evidence="1 2">
    <name type="scientific">Cinara cedri</name>
    <dbReference type="NCBI Taxonomy" id="506608"/>
    <lineage>
        <taxon>Eukaryota</taxon>
        <taxon>Metazoa</taxon>
        <taxon>Ecdysozoa</taxon>
        <taxon>Arthropoda</taxon>
        <taxon>Hexapoda</taxon>
        <taxon>Insecta</taxon>
        <taxon>Pterygota</taxon>
        <taxon>Neoptera</taxon>
        <taxon>Paraneoptera</taxon>
        <taxon>Hemiptera</taxon>
        <taxon>Sternorrhyncha</taxon>
        <taxon>Aphidomorpha</taxon>
        <taxon>Aphidoidea</taxon>
        <taxon>Aphididae</taxon>
        <taxon>Lachninae</taxon>
        <taxon>Cinara</taxon>
    </lineage>
</organism>
<name>A0A5E4M469_9HEMI</name>